<dbReference type="Proteomes" id="UP000722989">
    <property type="component" value="Unassembled WGS sequence"/>
</dbReference>
<gene>
    <name evidence="2" type="ORF">HC031_01145</name>
</gene>
<evidence type="ECO:0000313" key="3">
    <source>
        <dbReference type="Proteomes" id="UP000722989"/>
    </source>
</evidence>
<sequence>MRPRGTPRRLLLRFTREVTTTALAVVVGLGGWVFGPVDTAAAASATAPPGLAAWRADRIAGHRLPDPQKAAPEQVARFFSALDPQQRAGLADRYPQIVGDLDGAPPELRFAANARTSGWSSARHLLEYDPRGGGKVAEVVGDLATADRIAILVPGCGNRLDNFDRGNGGQRRRSPAWQVRQLYAQVRNDDPAARVAVIAWLGYAPPDGLGRDAMREDRARPAAAALNRFIAGLSVYRPGATVTLVGHSYGSVVAGLAAPSLGPRVRDIVALGSPGMGVDRAAELHTRARVWAGTALSDWTRDLPGVRMFGVGHGTLPFVAAFGARSLPVGNVIAHDGYFAAGADSLRSLARIVLGSSSEPRR</sequence>
<organism evidence="2 3">
    <name type="scientific">Planosporangium thailandense</name>
    <dbReference type="NCBI Taxonomy" id="765197"/>
    <lineage>
        <taxon>Bacteria</taxon>
        <taxon>Bacillati</taxon>
        <taxon>Actinomycetota</taxon>
        <taxon>Actinomycetes</taxon>
        <taxon>Micromonosporales</taxon>
        <taxon>Micromonosporaceae</taxon>
        <taxon>Planosporangium</taxon>
    </lineage>
</organism>
<dbReference type="Gene3D" id="3.40.50.1820">
    <property type="entry name" value="alpha/beta hydrolase"/>
    <property type="match status" value="1"/>
</dbReference>
<dbReference type="RefSeq" id="WP_167923222.1">
    <property type="nucleotide sequence ID" value="NZ_JAATVY010000001.1"/>
</dbReference>
<evidence type="ECO:0000313" key="2">
    <source>
        <dbReference type="EMBL" id="NJC68332.1"/>
    </source>
</evidence>
<protein>
    <recommendedName>
        <fullName evidence="1">DUF1023 domain-containing protein</fullName>
    </recommendedName>
</protein>
<dbReference type="EMBL" id="JAATVY010000001">
    <property type="protein sequence ID" value="NJC68332.1"/>
    <property type="molecule type" value="Genomic_DNA"/>
</dbReference>
<feature type="domain" description="DUF1023" evidence="1">
    <location>
        <begin position="129"/>
        <end position="306"/>
    </location>
</feature>
<keyword evidence="3" id="KW-1185">Reference proteome</keyword>
<proteinExistence type="predicted"/>
<comment type="caution">
    <text evidence="2">The sequence shown here is derived from an EMBL/GenBank/DDBJ whole genome shotgun (WGS) entry which is preliminary data.</text>
</comment>
<dbReference type="InterPro" id="IPR029058">
    <property type="entry name" value="AB_hydrolase_fold"/>
</dbReference>
<reference evidence="2 3" key="1">
    <citation type="submission" date="2020-03" db="EMBL/GenBank/DDBJ databases">
        <title>WGS of the type strain of Planosporangium spp.</title>
        <authorList>
            <person name="Thawai C."/>
        </authorList>
    </citation>
    <scope>NUCLEOTIDE SEQUENCE [LARGE SCALE GENOMIC DNA]</scope>
    <source>
        <strain evidence="2 3">TBRC 5610</strain>
    </source>
</reference>
<dbReference type="InterPro" id="IPR010427">
    <property type="entry name" value="DUF1023"/>
</dbReference>
<dbReference type="SUPFAM" id="SSF53474">
    <property type="entry name" value="alpha/beta-Hydrolases"/>
    <property type="match status" value="1"/>
</dbReference>
<name>A0ABX0XR20_9ACTN</name>
<accession>A0ABX0XR20</accession>
<dbReference type="Pfam" id="PF06259">
    <property type="entry name" value="Abhydrolase_8"/>
    <property type="match status" value="1"/>
</dbReference>
<evidence type="ECO:0000259" key="1">
    <source>
        <dbReference type="Pfam" id="PF06259"/>
    </source>
</evidence>